<keyword evidence="1" id="KW-1133">Transmembrane helix</keyword>
<keyword evidence="1" id="KW-0812">Transmembrane</keyword>
<keyword evidence="1" id="KW-0472">Membrane</keyword>
<sequence>MGNPGTIKHLDAKSIALDYDAADQLRVRYGDVELIVTRAKWYEVYYVLWNDKDVSNRVSIRLSLVGCLLGVIGILTAFL</sequence>
<evidence type="ECO:0000313" key="2">
    <source>
        <dbReference type="EMBL" id="PSU24131.1"/>
    </source>
</evidence>
<evidence type="ECO:0000313" key="3">
    <source>
        <dbReference type="Proteomes" id="UP000240254"/>
    </source>
</evidence>
<proteinExistence type="predicted"/>
<evidence type="ECO:0000256" key="1">
    <source>
        <dbReference type="SAM" id="Phobius"/>
    </source>
</evidence>
<comment type="caution">
    <text evidence="2">The sequence shown here is derived from an EMBL/GenBank/DDBJ whole genome shotgun (WGS) entry which is preliminary data.</text>
</comment>
<dbReference type="Proteomes" id="UP000240254">
    <property type="component" value="Unassembled WGS sequence"/>
</dbReference>
<name>A0A2T3IF65_9GAMM</name>
<reference evidence="2 3" key="1">
    <citation type="submission" date="2018-03" db="EMBL/GenBank/DDBJ databases">
        <title>Whole genome sequencing of Histamine producing bacteria.</title>
        <authorList>
            <person name="Butler K."/>
        </authorList>
    </citation>
    <scope>NUCLEOTIDE SEQUENCE [LARGE SCALE GENOMIC DNA]</scope>
    <source>
        <strain evidence="2 3">BS2</strain>
    </source>
</reference>
<gene>
    <name evidence="2" type="ORF">CTM88_19255</name>
</gene>
<organism evidence="2 3">
    <name type="scientific">Photobacterium aquimaris</name>
    <dbReference type="NCBI Taxonomy" id="512643"/>
    <lineage>
        <taxon>Bacteria</taxon>
        <taxon>Pseudomonadati</taxon>
        <taxon>Pseudomonadota</taxon>
        <taxon>Gammaproteobacteria</taxon>
        <taxon>Vibrionales</taxon>
        <taxon>Vibrionaceae</taxon>
        <taxon>Photobacterium</taxon>
    </lineage>
</organism>
<feature type="transmembrane region" description="Helical" evidence="1">
    <location>
        <begin position="58"/>
        <end position="78"/>
    </location>
</feature>
<protein>
    <submittedName>
        <fullName evidence="2">Uncharacterized protein</fullName>
    </submittedName>
</protein>
<dbReference type="EMBL" id="PYMK01000029">
    <property type="protein sequence ID" value="PSU24131.1"/>
    <property type="molecule type" value="Genomic_DNA"/>
</dbReference>
<accession>A0A2T3IF65</accession>
<dbReference type="AlphaFoldDB" id="A0A2T3IF65"/>